<gene>
    <name evidence="1" type="ORF">A7E75_02905</name>
</gene>
<dbReference type="KEGG" id="pace:A6070_11530"/>
<proteinExistence type="predicted"/>
<sequence>MAGITSEHAEAQLALWLAADAAVSSNQSYTIDTGGSKRTVTRADALEIRNNIDYWDNWCRRLDSSRLGIQAIGVITR</sequence>
<keyword evidence="2" id="KW-1185">Reference proteome</keyword>
<protein>
    <submittedName>
        <fullName evidence="1">Uncharacterized protein</fullName>
    </submittedName>
</protein>
<evidence type="ECO:0000313" key="2">
    <source>
        <dbReference type="Proteomes" id="UP000182264"/>
    </source>
</evidence>
<accession>A0A1L3GE47</accession>
<reference evidence="1 2" key="1">
    <citation type="journal article" date="2017" name="Genome Announc.">
        <title>Complete Genome Sequences of Two Acetylene-Fermenting Pelobacter acetylenicus Strains.</title>
        <authorList>
            <person name="Sutton J.M."/>
            <person name="Baesman S.M."/>
            <person name="Fierst J.L."/>
            <person name="Poret-Peterson A.T."/>
            <person name="Oremland R.S."/>
            <person name="Dunlap D.S."/>
            <person name="Akob D.M."/>
        </authorList>
    </citation>
    <scope>NUCLEOTIDE SEQUENCE [LARGE SCALE GENOMIC DNA]</scope>
    <source>
        <strain evidence="1 2">DSM 3247</strain>
    </source>
</reference>
<dbReference type="STRING" id="29542.A6070_11530"/>
<evidence type="ECO:0000313" key="1">
    <source>
        <dbReference type="EMBL" id="APG24095.1"/>
    </source>
</evidence>
<dbReference type="Pfam" id="PF19645">
    <property type="entry name" value="DUF6148"/>
    <property type="match status" value="1"/>
</dbReference>
<dbReference type="AlphaFoldDB" id="A0A1L3GE47"/>
<dbReference type="Proteomes" id="UP000182264">
    <property type="component" value="Chromosome"/>
</dbReference>
<dbReference type="EMBL" id="CP015518">
    <property type="protein sequence ID" value="APG24095.1"/>
    <property type="molecule type" value="Genomic_DNA"/>
</dbReference>
<dbReference type="RefSeq" id="WP_072285912.1">
    <property type="nucleotide sequence ID" value="NZ_CP015455.1"/>
</dbReference>
<dbReference type="InterPro" id="IPR046146">
    <property type="entry name" value="DUF6148"/>
</dbReference>
<organism evidence="1 2">
    <name type="scientific">Syntrophotalea acetylenica</name>
    <name type="common">Pelobacter acetylenicus</name>
    <dbReference type="NCBI Taxonomy" id="29542"/>
    <lineage>
        <taxon>Bacteria</taxon>
        <taxon>Pseudomonadati</taxon>
        <taxon>Thermodesulfobacteriota</taxon>
        <taxon>Desulfuromonadia</taxon>
        <taxon>Desulfuromonadales</taxon>
        <taxon>Syntrophotaleaceae</taxon>
        <taxon>Syntrophotalea</taxon>
    </lineage>
</organism>
<name>A0A1L3GE47_SYNAC</name>